<reference evidence="3" key="3">
    <citation type="journal article" date="2017" name="Nature">
        <title>Genome sequence of the progenitor of the wheat D genome Aegilops tauschii.</title>
        <authorList>
            <person name="Luo M.C."/>
            <person name="Gu Y.Q."/>
            <person name="Puiu D."/>
            <person name="Wang H."/>
            <person name="Twardziok S.O."/>
            <person name="Deal K.R."/>
            <person name="Huo N."/>
            <person name="Zhu T."/>
            <person name="Wang L."/>
            <person name="Wang Y."/>
            <person name="McGuire P.E."/>
            <person name="Liu S."/>
            <person name="Long H."/>
            <person name="Ramasamy R.K."/>
            <person name="Rodriguez J.C."/>
            <person name="Van S.L."/>
            <person name="Yuan L."/>
            <person name="Wang Z."/>
            <person name="Xia Z."/>
            <person name="Xiao L."/>
            <person name="Anderson O.D."/>
            <person name="Ouyang S."/>
            <person name="Liang Y."/>
            <person name="Zimin A.V."/>
            <person name="Pertea G."/>
            <person name="Qi P."/>
            <person name="Bennetzen J.L."/>
            <person name="Dai X."/>
            <person name="Dawson M.W."/>
            <person name="Muller H.G."/>
            <person name="Kugler K."/>
            <person name="Rivarola-Duarte L."/>
            <person name="Spannagl M."/>
            <person name="Mayer K.F.X."/>
            <person name="Lu F.H."/>
            <person name="Bevan M.W."/>
            <person name="Leroy P."/>
            <person name="Li P."/>
            <person name="You F.M."/>
            <person name="Sun Q."/>
            <person name="Liu Z."/>
            <person name="Lyons E."/>
            <person name="Wicker T."/>
            <person name="Salzberg S.L."/>
            <person name="Devos K.M."/>
            <person name="Dvorak J."/>
        </authorList>
    </citation>
    <scope>NUCLEOTIDE SEQUENCE [LARGE SCALE GENOMIC DNA]</scope>
    <source>
        <strain evidence="3">cv. AL8/78</strain>
    </source>
</reference>
<evidence type="ECO:0000313" key="3">
    <source>
        <dbReference type="EnsemblPlants" id="AET5Gv21088200.17"/>
    </source>
</evidence>
<dbReference type="PANTHER" id="PTHR33644:SF5">
    <property type="entry name" value="U-BOX DOMAIN-CONTAINING PROTEIN 62"/>
    <property type="match status" value="1"/>
</dbReference>
<protein>
    <recommendedName>
        <fullName evidence="2">PUB 62/63 C-terminal domain-containing protein</fullName>
    </recommendedName>
</protein>
<dbReference type="EnsemblPlants" id="AET5Gv21088200.17">
    <property type="protein sequence ID" value="AET5Gv21088200.17"/>
    <property type="gene ID" value="AET5Gv21088200"/>
</dbReference>
<sequence length="62" mass="6944">RSHRTEDKCGNDDPNPAEVSRGKGVQYPFAVFDRVIIKGNKRTPERFVGRVAVVTAQCLNGW</sequence>
<keyword evidence="4" id="KW-1185">Reference proteome</keyword>
<accession>A0A453M834</accession>
<name>A0A453M834_AEGTS</name>
<reference evidence="3" key="5">
    <citation type="journal article" date="2021" name="G3 (Bethesda)">
        <title>Aegilops tauschii genome assembly Aet v5.0 features greater sequence contiguity and improved annotation.</title>
        <authorList>
            <person name="Wang L."/>
            <person name="Zhu T."/>
            <person name="Rodriguez J.C."/>
            <person name="Deal K.R."/>
            <person name="Dubcovsky J."/>
            <person name="McGuire P.E."/>
            <person name="Lux T."/>
            <person name="Spannagl M."/>
            <person name="Mayer K.F.X."/>
            <person name="Baldrich P."/>
            <person name="Meyers B.C."/>
            <person name="Huo N."/>
            <person name="Gu Y.Q."/>
            <person name="Zhou H."/>
            <person name="Devos K.M."/>
            <person name="Bennetzen J.L."/>
            <person name="Unver T."/>
            <person name="Budak H."/>
            <person name="Gulick P.J."/>
            <person name="Galiba G."/>
            <person name="Kalapos B."/>
            <person name="Nelson D.R."/>
            <person name="Li P."/>
            <person name="You F.M."/>
            <person name="Luo M.C."/>
            <person name="Dvorak J."/>
        </authorList>
    </citation>
    <scope>NUCLEOTIDE SEQUENCE [LARGE SCALE GENOMIC DNA]</scope>
    <source>
        <strain evidence="3">cv. AL8/78</strain>
    </source>
</reference>
<dbReference type="InterPro" id="IPR057649">
    <property type="entry name" value="PUB62-63_C"/>
</dbReference>
<evidence type="ECO:0000259" key="2">
    <source>
        <dbReference type="Pfam" id="PF23112"/>
    </source>
</evidence>
<dbReference type="Proteomes" id="UP000015105">
    <property type="component" value="Chromosome 5D"/>
</dbReference>
<reference evidence="3" key="4">
    <citation type="submission" date="2019-03" db="UniProtKB">
        <authorList>
            <consortium name="EnsemblPlants"/>
        </authorList>
    </citation>
    <scope>IDENTIFICATION</scope>
</reference>
<feature type="domain" description="PUB 62/63 C-terminal" evidence="2">
    <location>
        <begin position="25"/>
        <end position="62"/>
    </location>
</feature>
<reference evidence="4" key="2">
    <citation type="journal article" date="2017" name="Nat. Plants">
        <title>The Aegilops tauschii genome reveals multiple impacts of transposons.</title>
        <authorList>
            <person name="Zhao G."/>
            <person name="Zou C."/>
            <person name="Li K."/>
            <person name="Wang K."/>
            <person name="Li T."/>
            <person name="Gao L."/>
            <person name="Zhang X."/>
            <person name="Wang H."/>
            <person name="Yang Z."/>
            <person name="Liu X."/>
            <person name="Jiang W."/>
            <person name="Mao L."/>
            <person name="Kong X."/>
            <person name="Jiao Y."/>
            <person name="Jia J."/>
        </authorList>
    </citation>
    <scope>NUCLEOTIDE SEQUENCE [LARGE SCALE GENOMIC DNA]</scope>
    <source>
        <strain evidence="4">cv. AL8/78</strain>
    </source>
</reference>
<proteinExistence type="predicted"/>
<evidence type="ECO:0000256" key="1">
    <source>
        <dbReference type="SAM" id="MobiDB-lite"/>
    </source>
</evidence>
<feature type="compositionally biased region" description="Basic and acidic residues" evidence="1">
    <location>
        <begin position="1"/>
        <end position="11"/>
    </location>
</feature>
<feature type="region of interest" description="Disordered" evidence="1">
    <location>
        <begin position="1"/>
        <end position="22"/>
    </location>
</feature>
<dbReference type="AlphaFoldDB" id="A0A453M834"/>
<dbReference type="Pfam" id="PF23112">
    <property type="entry name" value="PUB62-63_C"/>
    <property type="match status" value="1"/>
</dbReference>
<reference evidence="4" key="1">
    <citation type="journal article" date="2014" name="Science">
        <title>Ancient hybridizations among the ancestral genomes of bread wheat.</title>
        <authorList>
            <consortium name="International Wheat Genome Sequencing Consortium,"/>
            <person name="Marcussen T."/>
            <person name="Sandve S.R."/>
            <person name="Heier L."/>
            <person name="Spannagl M."/>
            <person name="Pfeifer M."/>
            <person name="Jakobsen K.S."/>
            <person name="Wulff B.B."/>
            <person name="Steuernagel B."/>
            <person name="Mayer K.F."/>
            <person name="Olsen O.A."/>
        </authorList>
    </citation>
    <scope>NUCLEOTIDE SEQUENCE [LARGE SCALE GENOMIC DNA]</scope>
    <source>
        <strain evidence="4">cv. AL8/78</strain>
    </source>
</reference>
<dbReference type="PANTHER" id="PTHR33644">
    <property type="entry name" value="U-BOX DOMAIN-CONTAINING PROTEIN 62-RELATED"/>
    <property type="match status" value="1"/>
</dbReference>
<evidence type="ECO:0000313" key="4">
    <source>
        <dbReference type="Proteomes" id="UP000015105"/>
    </source>
</evidence>
<dbReference type="Gramene" id="AET5Gv21088200.17">
    <property type="protein sequence ID" value="AET5Gv21088200.17"/>
    <property type="gene ID" value="AET5Gv21088200"/>
</dbReference>
<organism evidence="3 4">
    <name type="scientific">Aegilops tauschii subsp. strangulata</name>
    <name type="common">Goatgrass</name>
    <dbReference type="NCBI Taxonomy" id="200361"/>
    <lineage>
        <taxon>Eukaryota</taxon>
        <taxon>Viridiplantae</taxon>
        <taxon>Streptophyta</taxon>
        <taxon>Embryophyta</taxon>
        <taxon>Tracheophyta</taxon>
        <taxon>Spermatophyta</taxon>
        <taxon>Magnoliopsida</taxon>
        <taxon>Liliopsida</taxon>
        <taxon>Poales</taxon>
        <taxon>Poaceae</taxon>
        <taxon>BOP clade</taxon>
        <taxon>Pooideae</taxon>
        <taxon>Triticodae</taxon>
        <taxon>Triticeae</taxon>
        <taxon>Triticinae</taxon>
        <taxon>Aegilops</taxon>
    </lineage>
</organism>